<name>A0A841RHA2_9SPIO</name>
<comment type="caution">
    <text evidence="2">The sequence shown here is derived from an EMBL/GenBank/DDBJ whole genome shotgun (WGS) entry which is preliminary data.</text>
</comment>
<feature type="coiled-coil region" evidence="1">
    <location>
        <begin position="94"/>
        <end position="153"/>
    </location>
</feature>
<dbReference type="RefSeq" id="WP_184748985.1">
    <property type="nucleotide sequence ID" value="NZ_JACHGJ010000028.1"/>
</dbReference>
<dbReference type="InterPro" id="IPR002514">
    <property type="entry name" value="Transposase_8"/>
</dbReference>
<keyword evidence="1" id="KW-0175">Coiled coil</keyword>
<evidence type="ECO:0000313" key="2">
    <source>
        <dbReference type="EMBL" id="MBB6482751.1"/>
    </source>
</evidence>
<proteinExistence type="predicted"/>
<dbReference type="InterPro" id="IPR009057">
    <property type="entry name" value="Homeodomain-like_sf"/>
</dbReference>
<dbReference type="EMBL" id="JACHGJ010000028">
    <property type="protein sequence ID" value="MBB6482751.1"/>
    <property type="molecule type" value="Genomic_DNA"/>
</dbReference>
<evidence type="ECO:0000313" key="3">
    <source>
        <dbReference type="Proteomes" id="UP000587760"/>
    </source>
</evidence>
<dbReference type="GO" id="GO:0004803">
    <property type="term" value="F:transposase activity"/>
    <property type="evidence" value="ECO:0007669"/>
    <property type="project" value="InterPro"/>
</dbReference>
<sequence>MRYSLGFKETQVKKVLPPQSRPIASVAREAGISDQTLRNWLAQAKDGTLEKQDTVGGAGRSSREKFNLVIESKSVSENDQGKWLREKGLHSEHITLYEQELRDLVEDKGQTEKEEIKRLKKENKRLEKELSKKEKALAEMAALYTLKKKAEELWGDDEDD</sequence>
<dbReference type="GO" id="GO:0003677">
    <property type="term" value="F:DNA binding"/>
    <property type="evidence" value="ECO:0007669"/>
    <property type="project" value="InterPro"/>
</dbReference>
<gene>
    <name evidence="2" type="ORF">HNR50_004459</name>
</gene>
<keyword evidence="3" id="KW-1185">Reference proteome</keyword>
<dbReference type="SUPFAM" id="SSF46689">
    <property type="entry name" value="Homeodomain-like"/>
    <property type="match status" value="1"/>
</dbReference>
<dbReference type="Proteomes" id="UP000587760">
    <property type="component" value="Unassembled WGS sequence"/>
</dbReference>
<dbReference type="GO" id="GO:0006313">
    <property type="term" value="P:DNA transposition"/>
    <property type="evidence" value="ECO:0007669"/>
    <property type="project" value="InterPro"/>
</dbReference>
<accession>A0A841RHA2</accession>
<dbReference type="Gene3D" id="1.10.10.60">
    <property type="entry name" value="Homeodomain-like"/>
    <property type="match status" value="1"/>
</dbReference>
<reference evidence="2 3" key="1">
    <citation type="submission" date="2020-08" db="EMBL/GenBank/DDBJ databases">
        <title>Genomic Encyclopedia of Type Strains, Phase IV (KMG-IV): sequencing the most valuable type-strain genomes for metagenomic binning, comparative biology and taxonomic classification.</title>
        <authorList>
            <person name="Goeker M."/>
        </authorList>
    </citation>
    <scope>NUCLEOTIDE SEQUENCE [LARGE SCALE GENOMIC DNA]</scope>
    <source>
        <strain evidence="2 3">DSM 2461</strain>
    </source>
</reference>
<organism evidence="2 3">
    <name type="scientific">Spirochaeta isovalerica</name>
    <dbReference type="NCBI Taxonomy" id="150"/>
    <lineage>
        <taxon>Bacteria</taxon>
        <taxon>Pseudomonadati</taxon>
        <taxon>Spirochaetota</taxon>
        <taxon>Spirochaetia</taxon>
        <taxon>Spirochaetales</taxon>
        <taxon>Spirochaetaceae</taxon>
        <taxon>Spirochaeta</taxon>
    </lineage>
</organism>
<evidence type="ECO:0000256" key="1">
    <source>
        <dbReference type="SAM" id="Coils"/>
    </source>
</evidence>
<protein>
    <submittedName>
        <fullName evidence="2">Transposase-like protein</fullName>
    </submittedName>
</protein>
<dbReference type="Pfam" id="PF01527">
    <property type="entry name" value="HTH_Tnp_1"/>
    <property type="match status" value="1"/>
</dbReference>
<dbReference type="AlphaFoldDB" id="A0A841RHA2"/>